<evidence type="ECO:0008006" key="3">
    <source>
        <dbReference type="Google" id="ProtNLM"/>
    </source>
</evidence>
<evidence type="ECO:0000313" key="2">
    <source>
        <dbReference type="Proteomes" id="UP000028680"/>
    </source>
</evidence>
<dbReference type="RefSeq" id="WP_169701431.1">
    <property type="nucleotide sequence ID" value="NZ_CP003984.1"/>
</dbReference>
<dbReference type="GO" id="GO:0019867">
    <property type="term" value="C:outer membrane"/>
    <property type="evidence" value="ECO:0007669"/>
    <property type="project" value="InterPro"/>
</dbReference>
<organism evidence="1 2">
    <name type="scientific">Planktomarina temperata RCA23</name>
    <dbReference type="NCBI Taxonomy" id="666509"/>
    <lineage>
        <taxon>Bacteria</taxon>
        <taxon>Pseudomonadati</taxon>
        <taxon>Pseudomonadota</taxon>
        <taxon>Alphaproteobacteria</taxon>
        <taxon>Rhodobacterales</taxon>
        <taxon>Paracoccaceae</taxon>
        <taxon>Planktomarina</taxon>
    </lineage>
</organism>
<dbReference type="KEGG" id="ptp:RCA23_c29200"/>
<dbReference type="Gene3D" id="3.30.160.150">
    <property type="entry name" value="Lipoprotein like domain"/>
    <property type="match status" value="1"/>
</dbReference>
<dbReference type="EMBL" id="CP003984">
    <property type="protein sequence ID" value="AII88420.1"/>
    <property type="molecule type" value="Genomic_DNA"/>
</dbReference>
<dbReference type="AlphaFoldDB" id="A0AAN0VJL8"/>
<proteinExistence type="predicted"/>
<dbReference type="InterPro" id="IPR007485">
    <property type="entry name" value="LPS_assembly_LptE"/>
</dbReference>
<accession>A0AAN0VJL8</accession>
<reference evidence="1 2" key="1">
    <citation type="journal article" date="2014" name="ISME J.">
        <title>Adaptation of an abundant Roseobacter RCA organism to pelagic systems revealed by genomic and transcriptomic analyses.</title>
        <authorList>
            <person name="Voget S."/>
            <person name="Wemheuer B."/>
            <person name="Brinkhoff T."/>
            <person name="Vollmers J."/>
            <person name="Dietrich S."/>
            <person name="Giebel H.A."/>
            <person name="Beardsley C."/>
            <person name="Sardemann C."/>
            <person name="Bakenhus I."/>
            <person name="Billerbeck S."/>
            <person name="Daniel R."/>
            <person name="Simon M."/>
        </authorList>
    </citation>
    <scope>NUCLEOTIDE SEQUENCE [LARGE SCALE GENOMIC DNA]</scope>
    <source>
        <strain evidence="1 2">RCA23</strain>
    </source>
</reference>
<protein>
    <recommendedName>
        <fullName evidence="3">Lipoprotein</fullName>
    </recommendedName>
</protein>
<evidence type="ECO:0000313" key="1">
    <source>
        <dbReference type="EMBL" id="AII88420.1"/>
    </source>
</evidence>
<keyword evidence="2" id="KW-1185">Reference proteome</keyword>
<name>A0AAN0VJL8_9RHOB</name>
<dbReference type="Pfam" id="PF04390">
    <property type="entry name" value="LptE"/>
    <property type="match status" value="1"/>
</dbReference>
<dbReference type="GO" id="GO:0043165">
    <property type="term" value="P:Gram-negative-bacterium-type cell outer membrane assembly"/>
    <property type="evidence" value="ECO:0007669"/>
    <property type="project" value="InterPro"/>
</dbReference>
<sequence length="132" mass="14584">MEPSSQQLYNQVLIQAPVNRAEYELVRNLEAQLGVAKSARFALRYELNVTEDNIVVSAAQEISRYSLVGELEYSLRDNNGAILTHQSAKSFTGYSATGTTVATQRAQRDAHDRLMVILADQVSTALLTLDLP</sequence>
<gene>
    <name evidence="1" type="ORF">RCA23_c29200</name>
</gene>
<dbReference type="Proteomes" id="UP000028680">
    <property type="component" value="Chromosome"/>
</dbReference>